<accession>A0A1G7CGP0</accession>
<evidence type="ECO:0000256" key="1">
    <source>
        <dbReference type="ARBA" id="ARBA00009998"/>
    </source>
</evidence>
<keyword evidence="4 6" id="KW-0378">Hydrolase</keyword>
<keyword evidence="5 6" id="KW-0269">Exonuclease</keyword>
<dbReference type="Proteomes" id="UP000199412">
    <property type="component" value="Unassembled WGS sequence"/>
</dbReference>
<dbReference type="GO" id="GO:0006308">
    <property type="term" value="P:DNA catabolic process"/>
    <property type="evidence" value="ECO:0007669"/>
    <property type="project" value="UniProtKB-UniRule"/>
</dbReference>
<dbReference type="EMBL" id="FNAP01000006">
    <property type="protein sequence ID" value="SDE38459.1"/>
    <property type="molecule type" value="Genomic_DNA"/>
</dbReference>
<dbReference type="InterPro" id="IPR037004">
    <property type="entry name" value="Exonuc_VII_ssu_sf"/>
</dbReference>
<keyword evidence="3 6" id="KW-0540">Nuclease</keyword>
<gene>
    <name evidence="6" type="primary">xseB</name>
    <name evidence="8" type="ORF">SAMN05421720_10669</name>
</gene>
<dbReference type="RefSeq" id="WP_092785558.1">
    <property type="nucleotide sequence ID" value="NZ_FNAP01000006.1"/>
</dbReference>
<proteinExistence type="inferred from homology"/>
<dbReference type="NCBIfam" id="TIGR01280">
    <property type="entry name" value="xseB"/>
    <property type="match status" value="1"/>
</dbReference>
<dbReference type="PANTHER" id="PTHR34137:SF1">
    <property type="entry name" value="EXODEOXYRIBONUCLEASE 7 SMALL SUBUNIT"/>
    <property type="match status" value="1"/>
</dbReference>
<dbReference type="Gene3D" id="1.10.287.1040">
    <property type="entry name" value="Exonuclease VII, small subunit"/>
    <property type="match status" value="1"/>
</dbReference>
<comment type="subunit">
    <text evidence="6">Heterooligomer composed of large and small subunits.</text>
</comment>
<evidence type="ECO:0000313" key="8">
    <source>
        <dbReference type="EMBL" id="SDE38459.1"/>
    </source>
</evidence>
<dbReference type="NCBIfam" id="NF002139">
    <property type="entry name" value="PRK00977.1-3"/>
    <property type="match status" value="1"/>
</dbReference>
<comment type="function">
    <text evidence="6">Bidirectionally degrades single-stranded DNA into large acid-insoluble oligonucleotides, which are then degraded further into small acid-soluble oligonucleotides.</text>
</comment>
<dbReference type="InterPro" id="IPR003761">
    <property type="entry name" value="Exonuc_VII_S"/>
</dbReference>
<evidence type="ECO:0000256" key="3">
    <source>
        <dbReference type="ARBA" id="ARBA00022722"/>
    </source>
</evidence>
<comment type="similarity">
    <text evidence="1 6">Belongs to the XseB family.</text>
</comment>
<keyword evidence="9" id="KW-1185">Reference proteome</keyword>
<evidence type="ECO:0000256" key="7">
    <source>
        <dbReference type="SAM" id="MobiDB-lite"/>
    </source>
</evidence>
<reference evidence="8 9" key="1">
    <citation type="submission" date="2016-10" db="EMBL/GenBank/DDBJ databases">
        <authorList>
            <person name="de Groot N.N."/>
        </authorList>
    </citation>
    <scope>NUCLEOTIDE SEQUENCE [LARGE SCALE GENOMIC DNA]</scope>
    <source>
        <strain evidence="8 9">ATCC 700224</strain>
    </source>
</reference>
<dbReference type="STRING" id="69960.SAMN05421720_10669"/>
<keyword evidence="2 6" id="KW-0963">Cytoplasm</keyword>
<dbReference type="GO" id="GO:0009318">
    <property type="term" value="C:exodeoxyribonuclease VII complex"/>
    <property type="evidence" value="ECO:0007669"/>
    <property type="project" value="UniProtKB-UniRule"/>
</dbReference>
<evidence type="ECO:0000256" key="2">
    <source>
        <dbReference type="ARBA" id="ARBA00022490"/>
    </source>
</evidence>
<evidence type="ECO:0000313" key="9">
    <source>
        <dbReference type="Proteomes" id="UP000199412"/>
    </source>
</evidence>
<comment type="subcellular location">
    <subcellularLocation>
        <location evidence="6">Cytoplasm</location>
    </subcellularLocation>
</comment>
<name>A0A1G7CGP0_9PROT</name>
<organism evidence="8 9">
    <name type="scientific">Rhodospira trueperi</name>
    <dbReference type="NCBI Taxonomy" id="69960"/>
    <lineage>
        <taxon>Bacteria</taxon>
        <taxon>Pseudomonadati</taxon>
        <taxon>Pseudomonadota</taxon>
        <taxon>Alphaproteobacteria</taxon>
        <taxon>Rhodospirillales</taxon>
        <taxon>Rhodospirillaceae</taxon>
        <taxon>Rhodospira</taxon>
    </lineage>
</organism>
<dbReference type="Pfam" id="PF02609">
    <property type="entry name" value="Exonuc_VII_S"/>
    <property type="match status" value="1"/>
</dbReference>
<dbReference type="OrthoDB" id="9808145at2"/>
<dbReference type="EC" id="3.1.11.6" evidence="6"/>
<dbReference type="HAMAP" id="MF_00337">
    <property type="entry name" value="Exonuc_7_S"/>
    <property type="match status" value="1"/>
</dbReference>
<dbReference type="PANTHER" id="PTHR34137">
    <property type="entry name" value="EXODEOXYRIBONUCLEASE 7 SMALL SUBUNIT"/>
    <property type="match status" value="1"/>
</dbReference>
<evidence type="ECO:0000256" key="5">
    <source>
        <dbReference type="ARBA" id="ARBA00022839"/>
    </source>
</evidence>
<dbReference type="AlphaFoldDB" id="A0A1G7CGP0"/>
<evidence type="ECO:0000256" key="4">
    <source>
        <dbReference type="ARBA" id="ARBA00022801"/>
    </source>
</evidence>
<comment type="catalytic activity">
    <reaction evidence="6">
        <text>Exonucleolytic cleavage in either 5'- to 3'- or 3'- to 5'-direction to yield nucleoside 5'-phosphates.</text>
        <dbReference type="EC" id="3.1.11.6"/>
    </reaction>
</comment>
<dbReference type="SUPFAM" id="SSF116842">
    <property type="entry name" value="XseB-like"/>
    <property type="match status" value="1"/>
</dbReference>
<feature type="region of interest" description="Disordered" evidence="7">
    <location>
        <begin position="1"/>
        <end position="24"/>
    </location>
</feature>
<sequence length="98" mass="10385">MASKTSQPAADGNPDPQSSGPPADIARLSFEDAMRALEEIVQQLEAGRVDLETAVAAYERGVWLRKHCEARLAEARAKVERIGVGADGAPSTAPLDVE</sequence>
<evidence type="ECO:0000256" key="6">
    <source>
        <dbReference type="HAMAP-Rule" id="MF_00337"/>
    </source>
</evidence>
<dbReference type="GO" id="GO:0008855">
    <property type="term" value="F:exodeoxyribonuclease VII activity"/>
    <property type="evidence" value="ECO:0007669"/>
    <property type="project" value="UniProtKB-UniRule"/>
</dbReference>
<dbReference type="GO" id="GO:0005829">
    <property type="term" value="C:cytosol"/>
    <property type="evidence" value="ECO:0007669"/>
    <property type="project" value="TreeGrafter"/>
</dbReference>
<protein>
    <recommendedName>
        <fullName evidence="6">Exodeoxyribonuclease 7 small subunit</fullName>
        <ecNumber evidence="6">3.1.11.6</ecNumber>
    </recommendedName>
    <alternativeName>
        <fullName evidence="6">Exodeoxyribonuclease VII small subunit</fullName>
        <shortName evidence="6">Exonuclease VII small subunit</shortName>
    </alternativeName>
</protein>